<dbReference type="Proteomes" id="UP000732378">
    <property type="component" value="Unassembled WGS sequence"/>
</dbReference>
<evidence type="ECO:0008006" key="10">
    <source>
        <dbReference type="Google" id="ProtNLM"/>
    </source>
</evidence>
<evidence type="ECO:0000256" key="5">
    <source>
        <dbReference type="ARBA" id="ARBA00023002"/>
    </source>
</evidence>
<evidence type="ECO:0000256" key="1">
    <source>
        <dbReference type="ARBA" id="ARBA00001974"/>
    </source>
</evidence>
<accession>A0ABS2M9J1</accession>
<dbReference type="InterPro" id="IPR012941">
    <property type="entry name" value="Phe_hydrox_C_dim_dom"/>
</dbReference>
<evidence type="ECO:0000256" key="2">
    <source>
        <dbReference type="ARBA" id="ARBA00007801"/>
    </source>
</evidence>
<dbReference type="SUPFAM" id="SSF54373">
    <property type="entry name" value="FAD-linked reductases, C-terminal domain"/>
    <property type="match status" value="1"/>
</dbReference>
<keyword evidence="9" id="KW-1185">Reference proteome</keyword>
<dbReference type="CDD" id="cd02979">
    <property type="entry name" value="PHOX_C"/>
    <property type="match status" value="1"/>
</dbReference>
<evidence type="ECO:0000259" key="6">
    <source>
        <dbReference type="Pfam" id="PF01494"/>
    </source>
</evidence>
<dbReference type="InterPro" id="IPR002938">
    <property type="entry name" value="FAD-bd"/>
</dbReference>
<dbReference type="Gene3D" id="3.30.9.10">
    <property type="entry name" value="D-Amino Acid Oxidase, subunit A, domain 2"/>
    <property type="match status" value="1"/>
</dbReference>
<dbReference type="Pfam" id="PF07976">
    <property type="entry name" value="Phe_hydrox_dim"/>
    <property type="match status" value="1"/>
</dbReference>
<evidence type="ECO:0000256" key="4">
    <source>
        <dbReference type="ARBA" id="ARBA00022827"/>
    </source>
</evidence>
<feature type="domain" description="FAD-binding" evidence="6">
    <location>
        <begin position="22"/>
        <end position="184"/>
    </location>
</feature>
<keyword evidence="4" id="KW-0274">FAD</keyword>
<dbReference type="SUPFAM" id="SSF52833">
    <property type="entry name" value="Thioredoxin-like"/>
    <property type="match status" value="1"/>
</dbReference>
<evidence type="ECO:0000313" key="8">
    <source>
        <dbReference type="EMBL" id="MBM7507851.1"/>
    </source>
</evidence>
<dbReference type="PRINTS" id="PR00420">
    <property type="entry name" value="RNGMNOXGNASE"/>
</dbReference>
<evidence type="ECO:0000313" key="9">
    <source>
        <dbReference type="Proteomes" id="UP000732378"/>
    </source>
</evidence>
<dbReference type="Pfam" id="PF01494">
    <property type="entry name" value="FAD_binding_3"/>
    <property type="match status" value="1"/>
</dbReference>
<comment type="similarity">
    <text evidence="2">Belongs to the PheA/TfdB FAD monooxygenase family.</text>
</comment>
<dbReference type="InterPro" id="IPR036249">
    <property type="entry name" value="Thioredoxin-like_sf"/>
</dbReference>
<dbReference type="EMBL" id="JAFBBZ010000001">
    <property type="protein sequence ID" value="MBM7507851.1"/>
    <property type="molecule type" value="Genomic_DNA"/>
</dbReference>
<dbReference type="InterPro" id="IPR038220">
    <property type="entry name" value="PHOX_C_sf"/>
</dbReference>
<protein>
    <recommendedName>
        <fullName evidence="10">3-hydroxybenzoate 4-monooxygenase</fullName>
    </recommendedName>
</protein>
<comment type="caution">
    <text evidence="8">The sequence shown here is derived from an EMBL/GenBank/DDBJ whole genome shotgun (WGS) entry which is preliminary data.</text>
</comment>
<sequence>MTGPTTPGGSSTSWRSPTSPDIRVKAAIRSAEHGSILLIPREGGYLVRLYVDLGDVRAADRERVRSMSAEEVVERARRVLHPYSLEVRETVWFSVYEVAQRIADRFDDGADDAGEDPRPPRVFIAGDACHTHSAKAGQGMNVSMQDAFNLGWKLASVLGGRSAATLLQTYDAERRPVAQQLIDFDKEWSTMLAGSPTREAPGPGGRSRDDLLATYFTQQGRYTAGVATRYPAGALVGGGEHQHLATGFEVGTRFHSAPVTRLADARRVHLGHAARADGRWRLYLFADRARLAWDAALTWLAEDPASPVVRHRRADDDVDAVLDVRGILPCSSHEVELADLPALLRPRTGALGLVDLEKCFTATTTPAAAAGGEVDVFDLRGVDRDEGAMVLVRPDQHVAQVLPLTGTRELSAFLAGVLLDAGAQEPLTRR</sequence>
<name>A0ABS2M9J1_9ACTN</name>
<dbReference type="Gene3D" id="3.40.30.20">
    <property type="match status" value="1"/>
</dbReference>
<reference evidence="8 9" key="1">
    <citation type="submission" date="2021-01" db="EMBL/GenBank/DDBJ databases">
        <title>Sequencing the genomes of 1000 actinobacteria strains.</title>
        <authorList>
            <person name="Klenk H.-P."/>
        </authorList>
    </citation>
    <scope>NUCLEOTIDE SEQUENCE [LARGE SCALE GENOMIC DNA]</scope>
    <source>
        <strain evidence="8 9">DSM 18239</strain>
    </source>
</reference>
<dbReference type="InterPro" id="IPR050641">
    <property type="entry name" value="RIFMO-like"/>
</dbReference>
<organism evidence="8 9">
    <name type="scientific">Nocardioides salarius</name>
    <dbReference type="NCBI Taxonomy" id="374513"/>
    <lineage>
        <taxon>Bacteria</taxon>
        <taxon>Bacillati</taxon>
        <taxon>Actinomycetota</taxon>
        <taxon>Actinomycetes</taxon>
        <taxon>Propionibacteriales</taxon>
        <taxon>Nocardioidaceae</taxon>
        <taxon>Nocardioides</taxon>
    </lineage>
</organism>
<evidence type="ECO:0000259" key="7">
    <source>
        <dbReference type="Pfam" id="PF07976"/>
    </source>
</evidence>
<gene>
    <name evidence="8" type="ORF">JOE61_001665</name>
</gene>
<comment type="cofactor">
    <cofactor evidence="1">
        <name>FAD</name>
        <dbReference type="ChEBI" id="CHEBI:57692"/>
    </cofactor>
</comment>
<dbReference type="Gene3D" id="3.50.50.60">
    <property type="entry name" value="FAD/NAD(P)-binding domain"/>
    <property type="match status" value="1"/>
</dbReference>
<dbReference type="PANTHER" id="PTHR43004:SF19">
    <property type="entry name" value="BINDING MONOOXYGENASE, PUTATIVE (JCVI)-RELATED"/>
    <property type="match status" value="1"/>
</dbReference>
<proteinExistence type="inferred from homology"/>
<dbReference type="PANTHER" id="PTHR43004">
    <property type="entry name" value="TRK SYSTEM POTASSIUM UPTAKE PROTEIN"/>
    <property type="match status" value="1"/>
</dbReference>
<feature type="domain" description="Phenol hydroxylase-like C-terminal dimerisation" evidence="7">
    <location>
        <begin position="229"/>
        <end position="420"/>
    </location>
</feature>
<dbReference type="InterPro" id="IPR036188">
    <property type="entry name" value="FAD/NAD-bd_sf"/>
</dbReference>
<dbReference type="SUPFAM" id="SSF51905">
    <property type="entry name" value="FAD/NAD(P)-binding domain"/>
    <property type="match status" value="1"/>
</dbReference>
<keyword evidence="5" id="KW-0560">Oxidoreductase</keyword>
<evidence type="ECO:0000256" key="3">
    <source>
        <dbReference type="ARBA" id="ARBA00022630"/>
    </source>
</evidence>
<keyword evidence="3" id="KW-0285">Flavoprotein</keyword>